<comment type="caution">
    <text evidence="15">The sequence shown here is derived from an EMBL/GenBank/DDBJ whole genome shotgun (WGS) entry which is preliminary data.</text>
</comment>
<dbReference type="InterPro" id="IPR000269">
    <property type="entry name" value="Cu_amine_oxidase"/>
</dbReference>
<protein>
    <recommendedName>
        <fullName evidence="11">Amine oxidase</fullName>
        <ecNumber evidence="11">1.4.3.-</ecNumber>
    </recommendedName>
</protein>
<dbReference type="SUPFAM" id="SSF49998">
    <property type="entry name" value="Amine oxidase catalytic domain"/>
    <property type="match status" value="1"/>
</dbReference>
<gene>
    <name evidence="15" type="ORF">KDI_03420</name>
</gene>
<comment type="similarity">
    <text evidence="2 11">Belongs to the copper/topaquinone oxidase family.</text>
</comment>
<evidence type="ECO:0000256" key="5">
    <source>
        <dbReference type="ARBA" id="ARBA00022772"/>
    </source>
</evidence>
<reference evidence="15 16" key="1">
    <citation type="submission" date="2019-01" db="EMBL/GenBank/DDBJ databases">
        <title>Draft genome sequence of Dictyobacter sp. Uno17.</title>
        <authorList>
            <person name="Wang C.M."/>
            <person name="Zheng Y."/>
            <person name="Sakai Y."/>
            <person name="Abe K."/>
            <person name="Yokota A."/>
            <person name="Yabe S."/>
        </authorList>
    </citation>
    <scope>NUCLEOTIDE SEQUENCE [LARGE SCALE GENOMIC DNA]</scope>
    <source>
        <strain evidence="15 16">Uno17</strain>
    </source>
</reference>
<dbReference type="PANTHER" id="PTHR10638">
    <property type="entry name" value="COPPER AMINE OXIDASE"/>
    <property type="match status" value="1"/>
</dbReference>
<keyword evidence="8" id="KW-1015">Disulfide bond</keyword>
<evidence type="ECO:0000256" key="8">
    <source>
        <dbReference type="ARBA" id="ARBA00023157"/>
    </source>
</evidence>
<dbReference type="NCBIfam" id="NF008559">
    <property type="entry name" value="PRK11504.1"/>
    <property type="match status" value="1"/>
</dbReference>
<evidence type="ECO:0000256" key="3">
    <source>
        <dbReference type="ARBA" id="ARBA00011738"/>
    </source>
</evidence>
<dbReference type="InterPro" id="IPR049948">
    <property type="entry name" value="Cu_Am_ox_TPQ-bd"/>
</dbReference>
<evidence type="ECO:0000259" key="14">
    <source>
        <dbReference type="Pfam" id="PF21994"/>
    </source>
</evidence>
<evidence type="ECO:0000313" key="16">
    <source>
        <dbReference type="Proteomes" id="UP000322530"/>
    </source>
</evidence>
<name>A0A5A5T5Y7_9CHLR</name>
<evidence type="ECO:0000259" key="13">
    <source>
        <dbReference type="Pfam" id="PF02728"/>
    </source>
</evidence>
<dbReference type="OrthoDB" id="9772590at2"/>
<dbReference type="Proteomes" id="UP000322530">
    <property type="component" value="Unassembled WGS sequence"/>
</dbReference>
<sequence length="650" mass="72857">MTDLHQALPVLATAQVAAHPLDQLSGAEVALAVQIIRQQRQLDQRVRFVSVNLHEPAKEVVLQFTAGSPIAREALIVLLDNLDGATYEAIVSLSEGHVSSWKHIPDVQPPFLLDEFFECEQAVKTDANYQEALRKRGITDLDLLMVDPWSAGYYGDKDEKRRLAQALTWVRSTPGDNGYAHPVQGLIAFVDLNTMEVVSIVDNEIVPLPPAPGNYTPEAVGPLRTSIKTIDIQQPDGPSFSVDGYAVQWEKWHLRIGFTTREGLVLHTVNYEDQGKLRPIIYRAALGEMVVPYGDPGSEHNRKNAFDIGEYGLGMLTNSLELGCDCLGHIHYFDANMTNSHGNLFTIKNAVCMHEEDHGILWKHVDWRTNQTEVRRSRRLVISFIATVGNYEYGYFWYLYQDGTIEFEIKLTGIMNTGALPPGVKSKYGQLIAPQLYAPIHQHIFNVRLDMMVDGLNNSVYEVNTVSEPGGPANPHGNAYYAEATLLEHELAAQRTIEPHSARYWKITNPESRNALGDPVAYKLMPGSNTFPFVQPDSYVAQRAGFIQKHLWVTPYQPEERFPAGEYPNQHKGGAGLPSWTQADRSVENTDIVVWYTMNIHHIPSPEDWPVMPAHYINFMLKPVGFFDHNPALDIPPSEPKQGHCCAHTA</sequence>
<dbReference type="InterPro" id="IPR015802">
    <property type="entry name" value="Cu_amine_oxidase_N3"/>
</dbReference>
<comment type="cofactor">
    <cofactor evidence="11">
        <name>Cu cation</name>
        <dbReference type="ChEBI" id="CHEBI:23378"/>
    </cofactor>
    <text evidence="11">Contains 1 topaquinone per subunit.</text>
</comment>
<feature type="active site" description="Schiff-base intermediate with substrate; via topaquinone" evidence="9">
    <location>
        <position position="391"/>
    </location>
</feature>
<feature type="modified residue" description="2',4',5'-topaquinone" evidence="10">
    <location>
        <position position="391"/>
    </location>
</feature>
<evidence type="ECO:0000256" key="9">
    <source>
        <dbReference type="PIRSR" id="PIRSR600269-50"/>
    </source>
</evidence>
<dbReference type="AlphaFoldDB" id="A0A5A5T5Y7"/>
<evidence type="ECO:0000256" key="1">
    <source>
        <dbReference type="ARBA" id="ARBA00001935"/>
    </source>
</evidence>
<feature type="domain" description="Copper amine oxidase catalytic" evidence="12">
    <location>
        <begin position="231"/>
        <end position="633"/>
    </location>
</feature>
<comment type="subunit">
    <text evidence="3">Homodimer.</text>
</comment>
<evidence type="ECO:0000256" key="4">
    <source>
        <dbReference type="ARBA" id="ARBA00022723"/>
    </source>
</evidence>
<dbReference type="Gene3D" id="2.70.98.20">
    <property type="entry name" value="Copper amine oxidase, catalytic domain"/>
    <property type="match status" value="1"/>
</dbReference>
<keyword evidence="7 11" id="KW-0186">Copper</keyword>
<comment type="PTM">
    <text evidence="10 11">Topaquinone (TPQ) is generated by copper-dependent autoxidation of a specific tyrosyl residue.</text>
</comment>
<dbReference type="GO" id="GO:0008131">
    <property type="term" value="F:primary methylamine oxidase activity"/>
    <property type="evidence" value="ECO:0007669"/>
    <property type="project" value="InterPro"/>
</dbReference>
<dbReference type="Pfam" id="PF01179">
    <property type="entry name" value="Cu_amine_oxid"/>
    <property type="match status" value="1"/>
</dbReference>
<evidence type="ECO:0000259" key="12">
    <source>
        <dbReference type="Pfam" id="PF01179"/>
    </source>
</evidence>
<comment type="cofactor">
    <cofactor evidence="1">
        <name>Cu cation</name>
        <dbReference type="ChEBI" id="CHEBI:23378"/>
    </cofactor>
</comment>
<dbReference type="PANTHER" id="PTHR10638:SF41">
    <property type="entry name" value="AMINE OXIDASE"/>
    <property type="match status" value="1"/>
</dbReference>
<dbReference type="InterPro" id="IPR016182">
    <property type="entry name" value="Cu_amine_oxidase_N-reg"/>
</dbReference>
<evidence type="ECO:0000313" key="15">
    <source>
        <dbReference type="EMBL" id="GCF06778.1"/>
    </source>
</evidence>
<feature type="domain" description="Copper amine oxidase N3-terminal" evidence="13">
    <location>
        <begin position="109"/>
        <end position="207"/>
    </location>
</feature>
<evidence type="ECO:0000256" key="7">
    <source>
        <dbReference type="ARBA" id="ARBA00023008"/>
    </source>
</evidence>
<dbReference type="EMBL" id="BIXY01000003">
    <property type="protein sequence ID" value="GCF06778.1"/>
    <property type="molecule type" value="Genomic_DNA"/>
</dbReference>
<dbReference type="InterPro" id="IPR036460">
    <property type="entry name" value="Cu_amine_oxidase_C_sf"/>
</dbReference>
<dbReference type="Pfam" id="PF02728">
    <property type="entry name" value="Cu_amine_oxidN3"/>
    <property type="match status" value="1"/>
</dbReference>
<dbReference type="SUPFAM" id="SSF54416">
    <property type="entry name" value="Amine oxidase N-terminal region"/>
    <property type="match status" value="2"/>
</dbReference>
<evidence type="ECO:0000256" key="11">
    <source>
        <dbReference type="RuleBase" id="RU000672"/>
    </source>
</evidence>
<evidence type="ECO:0000256" key="6">
    <source>
        <dbReference type="ARBA" id="ARBA00023002"/>
    </source>
</evidence>
<keyword evidence="5 9" id="KW-0801">TPQ</keyword>
<dbReference type="GO" id="GO:0005507">
    <property type="term" value="F:copper ion binding"/>
    <property type="evidence" value="ECO:0007669"/>
    <property type="project" value="InterPro"/>
</dbReference>
<dbReference type="PROSITE" id="PS01164">
    <property type="entry name" value="COPPER_AMINE_OXID_1"/>
    <property type="match status" value="1"/>
</dbReference>
<dbReference type="GO" id="GO:0048038">
    <property type="term" value="F:quinone binding"/>
    <property type="evidence" value="ECO:0007669"/>
    <property type="project" value="InterPro"/>
</dbReference>
<dbReference type="EC" id="1.4.3.-" evidence="11"/>
<proteinExistence type="inferred from homology"/>
<organism evidence="15 16">
    <name type="scientific">Dictyobacter arantiisoli</name>
    <dbReference type="NCBI Taxonomy" id="2014874"/>
    <lineage>
        <taxon>Bacteria</taxon>
        <taxon>Bacillati</taxon>
        <taxon>Chloroflexota</taxon>
        <taxon>Ktedonobacteria</taxon>
        <taxon>Ktedonobacterales</taxon>
        <taxon>Dictyobacteraceae</taxon>
        <taxon>Dictyobacter</taxon>
    </lineage>
</organism>
<keyword evidence="16" id="KW-1185">Reference proteome</keyword>
<feature type="domain" description="AGAO-like N2" evidence="14">
    <location>
        <begin position="27"/>
        <end position="100"/>
    </location>
</feature>
<dbReference type="FunFam" id="2.70.98.20:FF:000001">
    <property type="entry name" value="Amine oxidase"/>
    <property type="match status" value="1"/>
</dbReference>
<evidence type="ECO:0000256" key="10">
    <source>
        <dbReference type="PIRSR" id="PIRSR600269-51"/>
    </source>
</evidence>
<accession>A0A5A5T5Y7</accession>
<evidence type="ECO:0000256" key="2">
    <source>
        <dbReference type="ARBA" id="ARBA00007983"/>
    </source>
</evidence>
<feature type="active site" description="Proton acceptor" evidence="9">
    <location>
        <position position="307"/>
    </location>
</feature>
<dbReference type="Gene3D" id="3.10.450.40">
    <property type="match status" value="2"/>
</dbReference>
<dbReference type="InterPro" id="IPR054157">
    <property type="entry name" value="AGAO-like_N2"/>
</dbReference>
<dbReference type="GO" id="GO:0009308">
    <property type="term" value="P:amine metabolic process"/>
    <property type="evidence" value="ECO:0007669"/>
    <property type="project" value="UniProtKB-UniRule"/>
</dbReference>
<keyword evidence="6 11" id="KW-0560">Oxidoreductase</keyword>
<dbReference type="Pfam" id="PF21994">
    <property type="entry name" value="AGAO-like_N2"/>
    <property type="match status" value="1"/>
</dbReference>
<dbReference type="RefSeq" id="WP_149399705.1">
    <property type="nucleotide sequence ID" value="NZ_BIXY01000003.1"/>
</dbReference>
<keyword evidence="4 11" id="KW-0479">Metal-binding</keyword>
<dbReference type="InterPro" id="IPR015798">
    <property type="entry name" value="Cu_amine_oxidase_C"/>
</dbReference>